<dbReference type="EMBL" id="AOPY01001455">
    <property type="protein sequence ID" value="EPJ38517.1"/>
    <property type="molecule type" value="Genomic_DNA"/>
</dbReference>
<dbReference type="Proteomes" id="UP000015001">
    <property type="component" value="Unassembled WGS sequence"/>
</dbReference>
<accession>S4MXE9</accession>
<protein>
    <submittedName>
        <fullName evidence="2">Uncharacterized protein</fullName>
    </submittedName>
</protein>
<evidence type="ECO:0000313" key="2">
    <source>
        <dbReference type="EMBL" id="EPJ38517.1"/>
    </source>
</evidence>
<evidence type="ECO:0000313" key="3">
    <source>
        <dbReference type="Proteomes" id="UP000015001"/>
    </source>
</evidence>
<name>S4MXE9_9ACTN</name>
<dbReference type="HOGENOM" id="CLU_3333324_0_0_11"/>
<sequence length="38" mass="4130">METDAVAMRSSDSMTAMRQAVSRSYETPLPDARPVTLG</sequence>
<dbReference type="AlphaFoldDB" id="S4MXE9"/>
<feature type="compositionally biased region" description="Polar residues" evidence="1">
    <location>
        <begin position="10"/>
        <end position="25"/>
    </location>
</feature>
<reference evidence="2 3" key="1">
    <citation type="submission" date="2013-02" db="EMBL/GenBank/DDBJ databases">
        <title>Draft Genome Sequence of Streptomyces afghaniensis, Which Produces Compounds of the Julimycin B-Complex.</title>
        <authorList>
            <person name="Gruening B.A."/>
            <person name="Praeg A."/>
            <person name="Erxleben A."/>
            <person name="Guenther S."/>
            <person name="Fiedler H.-P."/>
            <person name="Goodfellow M."/>
            <person name="Mueller M."/>
        </authorList>
    </citation>
    <scope>NUCLEOTIDE SEQUENCE [LARGE SCALE GENOMIC DNA]</scope>
    <source>
        <strain evidence="2 3">772</strain>
    </source>
</reference>
<feature type="region of interest" description="Disordered" evidence="1">
    <location>
        <begin position="1"/>
        <end position="38"/>
    </location>
</feature>
<evidence type="ECO:0000256" key="1">
    <source>
        <dbReference type="SAM" id="MobiDB-lite"/>
    </source>
</evidence>
<gene>
    <name evidence="2" type="ORF">STAFG_4383</name>
</gene>
<proteinExistence type="predicted"/>
<organism evidence="2 3">
    <name type="scientific">Streptomyces afghaniensis 772</name>
    <dbReference type="NCBI Taxonomy" id="1283301"/>
    <lineage>
        <taxon>Bacteria</taxon>
        <taxon>Bacillati</taxon>
        <taxon>Actinomycetota</taxon>
        <taxon>Actinomycetes</taxon>
        <taxon>Kitasatosporales</taxon>
        <taxon>Streptomycetaceae</taxon>
        <taxon>Streptomyces</taxon>
    </lineage>
</organism>
<comment type="caution">
    <text evidence="2">The sequence shown here is derived from an EMBL/GenBank/DDBJ whole genome shotgun (WGS) entry which is preliminary data.</text>
</comment>
<dbReference type="PATRIC" id="fig|1283301.3.peg.4356"/>
<keyword evidence="3" id="KW-1185">Reference proteome</keyword>